<evidence type="ECO:0008006" key="4">
    <source>
        <dbReference type="Google" id="ProtNLM"/>
    </source>
</evidence>
<evidence type="ECO:0000313" key="2">
    <source>
        <dbReference type="EMBL" id="GLB46026.1"/>
    </source>
</evidence>
<protein>
    <recommendedName>
        <fullName evidence="4">Integrase</fullName>
    </recommendedName>
</protein>
<dbReference type="EMBL" id="BRPL01000001">
    <property type="protein sequence ID" value="GLB46026.1"/>
    <property type="molecule type" value="Genomic_DNA"/>
</dbReference>
<organism evidence="1 3">
    <name type="scientific">Philodulcilactobacillus myokoensis</name>
    <dbReference type="NCBI Taxonomy" id="2929573"/>
    <lineage>
        <taxon>Bacteria</taxon>
        <taxon>Bacillati</taxon>
        <taxon>Bacillota</taxon>
        <taxon>Bacilli</taxon>
        <taxon>Lactobacillales</taxon>
        <taxon>Lactobacillaceae</taxon>
        <taxon>Philodulcilactobacillus</taxon>
    </lineage>
</organism>
<reference evidence="1" key="1">
    <citation type="submission" date="2022-07" db="EMBL/GenBank/DDBJ databases">
        <authorList>
            <person name="Kouya T."/>
            <person name="Ishiyama Y."/>
        </authorList>
    </citation>
    <scope>NUCLEOTIDE SEQUENCE</scope>
    <source>
        <strain evidence="1">WR16-4</strain>
    </source>
</reference>
<dbReference type="EMBL" id="BRPL01000001">
    <property type="protein sequence ID" value="GLB46023.1"/>
    <property type="molecule type" value="Genomic_DNA"/>
</dbReference>
<comment type="caution">
    <text evidence="1">The sequence shown here is derived from an EMBL/GenBank/DDBJ whole genome shotgun (WGS) entry which is preliminary data.</text>
</comment>
<sequence length="317" mass="36881">MGRSTIQHELKRELFNQYKNGVNNSRDEDKSREHKFGILNKIYTKQSLKVHLSRVKSFYKWAKSNQIKAYKLNDIKPKMVADYLNYQQKIGRSPWTISADLLMFNHTEVGSGNWNSSLTKKKIKDDYGYKLQRRQSKLITHSRGYTGKSWIQNHKREYERYKDPIDIARAFGLRRDEIIGNHTSHGVRASSFVNNHGKMQVQTIGKGGKYRVANCLGSYNQNMLNKYGNRAISEPLGKDDLKKKWAKEKPLFNANARDVGFHAFRSEYAINRFEELNTGKDNNQININGYVGDKSAFEQVSKDLGHNRLDVLKSYFR</sequence>
<dbReference type="AlphaFoldDB" id="A0A9W6AZJ0"/>
<gene>
    <name evidence="1" type="ORF">WR164_00020</name>
    <name evidence="2" type="ORF">WR164_00050</name>
</gene>
<evidence type="ECO:0000313" key="3">
    <source>
        <dbReference type="Proteomes" id="UP001144204"/>
    </source>
</evidence>
<evidence type="ECO:0000313" key="1">
    <source>
        <dbReference type="EMBL" id="GLB46023.1"/>
    </source>
</evidence>
<reference evidence="1" key="2">
    <citation type="journal article" date="2023" name="PLoS ONE">
        <title>Philodulcilactobacillus myokoensis gen. nov., sp. nov., a fructophilic, acidophilic, and agar-phobic lactic acid bacterium isolated from fermented vegetable extracts.</title>
        <authorList>
            <person name="Kouya T."/>
            <person name="Ishiyama Y."/>
            <person name="Ohashi S."/>
            <person name="Kumakubo R."/>
            <person name="Yamazaki T."/>
            <person name="Otaki T."/>
        </authorList>
    </citation>
    <scope>NUCLEOTIDE SEQUENCE</scope>
    <source>
        <strain evidence="1">WR16-4</strain>
    </source>
</reference>
<dbReference type="Proteomes" id="UP001144204">
    <property type="component" value="Unassembled WGS sequence"/>
</dbReference>
<dbReference type="RefSeq" id="WP_286135487.1">
    <property type="nucleotide sequence ID" value="NZ_BRPL01000001.1"/>
</dbReference>
<name>A0A9W6AZJ0_9LACO</name>
<accession>A0A9W6AZJ0</accession>
<keyword evidence="3" id="KW-1185">Reference proteome</keyword>
<proteinExistence type="predicted"/>